<dbReference type="Pfam" id="PF00171">
    <property type="entry name" value="Aldedh"/>
    <property type="match status" value="1"/>
</dbReference>
<evidence type="ECO:0000256" key="1">
    <source>
        <dbReference type="ARBA" id="ARBA00009986"/>
    </source>
</evidence>
<dbReference type="InterPro" id="IPR016163">
    <property type="entry name" value="Ald_DH_C"/>
</dbReference>
<dbReference type="Gene3D" id="3.40.605.10">
    <property type="entry name" value="Aldehyde Dehydrogenase, Chain A, domain 1"/>
    <property type="match status" value="1"/>
</dbReference>
<dbReference type="InterPro" id="IPR029510">
    <property type="entry name" value="Ald_DH_CS_GLU"/>
</dbReference>
<comment type="similarity">
    <text evidence="1 4">Belongs to the aldehyde dehydrogenase family.</text>
</comment>
<evidence type="ECO:0000313" key="7">
    <source>
        <dbReference type="Proteomes" id="UP000033664"/>
    </source>
</evidence>
<organism evidence="6 7">
    <name type="scientific">Pseudoalteromonas ruthenica</name>
    <dbReference type="NCBI Taxonomy" id="151081"/>
    <lineage>
        <taxon>Bacteria</taxon>
        <taxon>Pseudomonadati</taxon>
        <taxon>Pseudomonadota</taxon>
        <taxon>Gammaproteobacteria</taxon>
        <taxon>Alteromonadales</taxon>
        <taxon>Pseudoalteromonadaceae</taxon>
        <taxon>Pseudoalteromonas</taxon>
    </lineage>
</organism>
<dbReference type="GeneID" id="58229357"/>
<evidence type="ECO:0000256" key="3">
    <source>
        <dbReference type="PROSITE-ProRule" id="PRU10007"/>
    </source>
</evidence>
<dbReference type="FunFam" id="3.40.605.10:FF:000026">
    <property type="entry name" value="Aldehyde dehydrogenase, putative"/>
    <property type="match status" value="1"/>
</dbReference>
<reference evidence="6 7" key="1">
    <citation type="journal article" date="2015" name="BMC Genomics">
        <title>Genome mining reveals unlocked bioactive potential of marine Gram-negative bacteria.</title>
        <authorList>
            <person name="Machado H."/>
            <person name="Sonnenschein E.C."/>
            <person name="Melchiorsen J."/>
            <person name="Gram L."/>
        </authorList>
    </citation>
    <scope>NUCLEOTIDE SEQUENCE [LARGE SCALE GENOMIC DNA]</scope>
    <source>
        <strain evidence="6 7">S3137</strain>
    </source>
</reference>
<comment type="caution">
    <text evidence="6">The sequence shown here is derived from an EMBL/GenBank/DDBJ whole genome shotgun (WGS) entry which is preliminary data.</text>
</comment>
<dbReference type="RefSeq" id="WP_045980591.1">
    <property type="nucleotide sequence ID" value="NZ_JXXY01000022.1"/>
</dbReference>
<dbReference type="InterPro" id="IPR015590">
    <property type="entry name" value="Aldehyde_DH_dom"/>
</dbReference>
<feature type="domain" description="Aldehyde dehydrogenase" evidence="5">
    <location>
        <begin position="16"/>
        <end position="470"/>
    </location>
</feature>
<dbReference type="InterPro" id="IPR016160">
    <property type="entry name" value="Ald_DH_CS_CYS"/>
</dbReference>
<dbReference type="PROSITE" id="PS00070">
    <property type="entry name" value="ALDEHYDE_DEHYDR_CYS"/>
    <property type="match status" value="1"/>
</dbReference>
<accession>A0A0F4PI43</accession>
<evidence type="ECO:0000259" key="5">
    <source>
        <dbReference type="Pfam" id="PF00171"/>
    </source>
</evidence>
<dbReference type="CDD" id="cd07103">
    <property type="entry name" value="ALDH_F5_SSADH_GabD"/>
    <property type="match status" value="1"/>
</dbReference>
<dbReference type="eggNOG" id="COG1012">
    <property type="taxonomic scope" value="Bacteria"/>
</dbReference>
<dbReference type="EMBL" id="JXXZ01000010">
    <property type="protein sequence ID" value="KJY98587.1"/>
    <property type="molecule type" value="Genomic_DNA"/>
</dbReference>
<dbReference type="InterPro" id="IPR016162">
    <property type="entry name" value="Ald_DH_N"/>
</dbReference>
<gene>
    <name evidence="6" type="primary">gabD</name>
    <name evidence="6" type="ORF">TW72_12725</name>
</gene>
<dbReference type="GO" id="GO:0004777">
    <property type="term" value="F:succinate-semialdehyde dehydrogenase (NAD+) activity"/>
    <property type="evidence" value="ECO:0007669"/>
    <property type="project" value="TreeGrafter"/>
</dbReference>
<dbReference type="AlphaFoldDB" id="A0A0F4PI43"/>
<dbReference type="PROSITE" id="PS00687">
    <property type="entry name" value="ALDEHYDE_DEHYDR_GLU"/>
    <property type="match status" value="1"/>
</dbReference>
<dbReference type="InterPro" id="IPR016161">
    <property type="entry name" value="Ald_DH/histidinol_DH"/>
</dbReference>
<dbReference type="InterPro" id="IPR050740">
    <property type="entry name" value="Aldehyde_DH_Superfamily"/>
</dbReference>
<keyword evidence="7" id="KW-1185">Reference proteome</keyword>
<proteinExistence type="inferred from homology"/>
<dbReference type="FunFam" id="3.40.309.10:FF:000004">
    <property type="entry name" value="Succinate-semialdehyde dehydrogenase I"/>
    <property type="match status" value="1"/>
</dbReference>
<protein>
    <submittedName>
        <fullName evidence="6">Succinate-semialdehyde dehydrogenase</fullName>
        <ecNumber evidence="6">1.2.1.16</ecNumber>
    </submittedName>
</protein>
<dbReference type="Proteomes" id="UP000033664">
    <property type="component" value="Unassembled WGS sequence"/>
</dbReference>
<dbReference type="OrthoDB" id="9812625at2"/>
<dbReference type="EC" id="1.2.1.16" evidence="6"/>
<evidence type="ECO:0000313" key="6">
    <source>
        <dbReference type="EMBL" id="KJY98587.1"/>
    </source>
</evidence>
<dbReference type="GO" id="GO:0009450">
    <property type="term" value="P:gamma-aminobutyric acid catabolic process"/>
    <property type="evidence" value="ECO:0007669"/>
    <property type="project" value="TreeGrafter"/>
</dbReference>
<name>A0A0F4PI43_9GAMM</name>
<dbReference type="PANTHER" id="PTHR43353:SF5">
    <property type="entry name" value="SUCCINATE-SEMIALDEHYDE DEHYDROGENASE, MITOCHONDRIAL"/>
    <property type="match status" value="1"/>
</dbReference>
<sequence>MDSAWIFQHSFIDGQWLKGEGEFAVTNPADGSEIVRASRVSPSQVEQAITSAQRAFKGLKTTTAEQRSEVLYRWYELIMKHQHSLAELMTLEQGKPLAESQGEVAYGAGFVKWFAEQAKRSYGEIIPASKPEHRISVIKQGVGVVAGITPWNFPIAMITRKVAPAYAAGCSFVLKPSEHTPLCALALAHLAHQAGFPRGAFNVLLSDDAKAVGEQLTASETVRKFTFTGSTQVGSQLLKQCASTIKRTSMELGGNAPLLVFASADLDKAADGIIASKFRNAGQTCVCVNRVLADERIADKLLAKLQQRVAKLKVGPGTEEGVNIGPLIYPQAKTKVNELIDSALQEGATLVGERQSLEGNFVAPVLLSNVTSEMRISREEIFGPVLTVATFKDERQALQQANDTPYGLAAYFYSQDVAQIHRVAETLEYGMVGINEGLISNPVAPFGGVKQSGLGREGGHQGLEEYLEEKYLCLNLD</sequence>
<dbReference type="SUPFAM" id="SSF53720">
    <property type="entry name" value="ALDH-like"/>
    <property type="match status" value="1"/>
</dbReference>
<dbReference type="PANTHER" id="PTHR43353">
    <property type="entry name" value="SUCCINATE-SEMIALDEHYDE DEHYDROGENASE, MITOCHONDRIAL"/>
    <property type="match status" value="1"/>
</dbReference>
<evidence type="ECO:0000256" key="4">
    <source>
        <dbReference type="RuleBase" id="RU003345"/>
    </source>
</evidence>
<dbReference type="PATRIC" id="fig|151081.8.peg.3668"/>
<evidence type="ECO:0000256" key="2">
    <source>
        <dbReference type="ARBA" id="ARBA00023002"/>
    </source>
</evidence>
<keyword evidence="2 4" id="KW-0560">Oxidoreductase</keyword>
<feature type="active site" evidence="3">
    <location>
        <position position="251"/>
    </location>
</feature>
<dbReference type="Gene3D" id="3.40.309.10">
    <property type="entry name" value="Aldehyde Dehydrogenase, Chain A, domain 2"/>
    <property type="match status" value="1"/>
</dbReference>
<dbReference type="FunFam" id="3.40.605.10:FF:000005">
    <property type="entry name" value="Succinate-semialdehyde dehydrogenase I"/>
    <property type="match status" value="1"/>
</dbReference>